<dbReference type="InterPro" id="IPR000878">
    <property type="entry name" value="4pyrrol_Mease"/>
</dbReference>
<dbReference type="Gene3D" id="3.40.1010.10">
    <property type="entry name" value="Cobalt-precorrin-4 Transmethylase, Domain 1"/>
    <property type="match status" value="1"/>
</dbReference>
<dbReference type="CDD" id="cd19916">
    <property type="entry name" value="OphMA_like"/>
    <property type="match status" value="1"/>
</dbReference>
<accession>A0A5S3WNK3</accession>
<protein>
    <recommendedName>
        <fullName evidence="1">Tetrapyrrole methylase domain-containing protein</fullName>
    </recommendedName>
</protein>
<dbReference type="GO" id="GO:0008168">
    <property type="term" value="F:methyltransferase activity"/>
    <property type="evidence" value="ECO:0007669"/>
    <property type="project" value="InterPro"/>
</dbReference>
<evidence type="ECO:0000259" key="1">
    <source>
        <dbReference type="Pfam" id="PF00590"/>
    </source>
</evidence>
<dbReference type="OrthoDB" id="1459304at2"/>
<feature type="domain" description="Tetrapyrrole methylase" evidence="1">
    <location>
        <begin position="50"/>
        <end position="189"/>
    </location>
</feature>
<dbReference type="InterPro" id="IPR014777">
    <property type="entry name" value="4pyrrole_Mease_sub1"/>
</dbReference>
<dbReference type="SUPFAM" id="SSF53790">
    <property type="entry name" value="Tetrapyrrole methylase"/>
    <property type="match status" value="1"/>
</dbReference>
<dbReference type="Pfam" id="PF00590">
    <property type="entry name" value="TP_methylase"/>
    <property type="match status" value="1"/>
</dbReference>
<reference evidence="2 3" key="1">
    <citation type="submission" date="2018-01" db="EMBL/GenBank/DDBJ databases">
        <authorList>
            <person name="Paulsen S."/>
            <person name="Gram L.K."/>
        </authorList>
    </citation>
    <scope>NUCLEOTIDE SEQUENCE [LARGE SCALE GENOMIC DNA]</scope>
    <source>
        <strain evidence="2 3">S2676</strain>
    </source>
</reference>
<dbReference type="RefSeq" id="WP_138552900.1">
    <property type="nucleotide sequence ID" value="NZ_PNCH01000051.1"/>
</dbReference>
<evidence type="ECO:0000313" key="3">
    <source>
        <dbReference type="Proteomes" id="UP000310249"/>
    </source>
</evidence>
<proteinExistence type="predicted"/>
<evidence type="ECO:0000313" key="2">
    <source>
        <dbReference type="EMBL" id="TMP29011.1"/>
    </source>
</evidence>
<organism evidence="2 3">
    <name type="scientific">Pseudoalteromonas rubra</name>
    <dbReference type="NCBI Taxonomy" id="43658"/>
    <lineage>
        <taxon>Bacteria</taxon>
        <taxon>Pseudomonadati</taxon>
        <taxon>Pseudomonadota</taxon>
        <taxon>Gammaproteobacteria</taxon>
        <taxon>Alteromonadales</taxon>
        <taxon>Pseudoalteromonadaceae</taxon>
        <taxon>Pseudoalteromonas</taxon>
    </lineage>
</organism>
<comment type="caution">
    <text evidence="2">The sequence shown here is derived from an EMBL/GenBank/DDBJ whole genome shotgun (WGS) entry which is preliminary data.</text>
</comment>
<dbReference type="InterPro" id="IPR035996">
    <property type="entry name" value="4pyrrol_Methylase_sf"/>
</dbReference>
<reference evidence="3" key="2">
    <citation type="submission" date="2019-06" db="EMBL/GenBank/DDBJ databases">
        <title>Co-occurence of chitin degradation, pigmentation and bioactivity in marine Pseudoalteromonas.</title>
        <authorList>
            <person name="Sonnenschein E.C."/>
            <person name="Bech P.K."/>
        </authorList>
    </citation>
    <scope>NUCLEOTIDE SEQUENCE [LARGE SCALE GENOMIC DNA]</scope>
    <source>
        <strain evidence="3">S2676</strain>
    </source>
</reference>
<dbReference type="Proteomes" id="UP000310249">
    <property type="component" value="Unassembled WGS sequence"/>
</dbReference>
<name>A0A5S3WNK3_9GAMM</name>
<sequence length="965" mass="108220">METQNNVNEIDEQREAHNQRWHELTAEMAACKTSITQSPTPVSKEQQGSLIVIGSGLQGLGFTMDSEALIRMADKVFYCVSSPPTQLWLREVRPDAYDLYVLYDDTKPRYHTYMQMTEAMLHYVRKGQKVVCIFYGHPGIFVLSTHRAIAIAKREGHYAVMKPGISALDCLCADLGVDPSYPGMQTFEASEVLLRKRYLDIQTHLVLWQVGLIGEMGYRRKGFINDKFPILIEYLQSYYGEDYEITHYIAARHATFEPTIAVYKLSDMLDPRVRKTFTGISTFYIPPKEAATTDMEMAIRLGFAKEGDKPAKTTRFRVIDAYSPREMAAIDEFDHFRVPKEYQFQPNTRAAEFLLELARDTELQDLYLNDPVAAVSDDVFPGLNNIEKNLLAMRSESYAQLAAKGGLVDTSPNEKLVLELLSNAELSGLFRQQLIDNKDGDDFLYKANGWIKQNGFQAALLHLPSACDRVNASMLLPWTGVYHNADTGDVVTVVGDPNHNSASLVYINLTPVVSFSFNNQVLTWYADEGNEVNGELKFIVNTNSQGQLIRSVSGKVWPKDCDEPSEHTLSATELTPDSSTITTLIGQYETEISQDGNNWQKGPSIRLHAQPPFATSQALLAIDGQAIDVTKYEDQSVYWNNSRIDFSYDEDTRNTVLHSSQTTLPNGEQVQLRGLKSRSYSQPLIGYYSGYLYLKGQWQGEVELKFNGKELLLGGHKVDEVHFDDNKIEWQNAGGNLNNGIIQFLIDPITQVPKCVGFLWKTGEKPAQANFVAGMVAPPQQPSSIADFNGHYISAVHRADGTLFPDGPDLLFDAKQPNELIVALGDENAVVQLQSIDSSPGTVDLIWNDIPNVTGQLCNFRQVKLNFEVDSSTGLARFKGINKSDTRASGAHNWLGYGLASKEPGLQTEQQLPIEVRKVLTILGLQSTSPNSHLIWSRWQRVRFTFRLLNGLVRKMCEAQQPHES</sequence>
<gene>
    <name evidence="2" type="ORF">CWB99_09580</name>
</gene>
<dbReference type="AlphaFoldDB" id="A0A5S3WNK3"/>
<dbReference type="EMBL" id="PNCI01000019">
    <property type="protein sequence ID" value="TMP29011.1"/>
    <property type="molecule type" value="Genomic_DNA"/>
</dbReference>